<dbReference type="PANTHER" id="PTHR11693:SF22">
    <property type="entry name" value="ATP SYNTHASE SUBUNIT GAMMA, MITOCHONDRIAL"/>
    <property type="match status" value="1"/>
</dbReference>
<dbReference type="OrthoDB" id="9812769at2"/>
<evidence type="ECO:0000256" key="6">
    <source>
        <dbReference type="ARBA" id="ARBA00023065"/>
    </source>
</evidence>
<protein>
    <recommendedName>
        <fullName evidence="10">ATP synthase gamma chain</fullName>
    </recommendedName>
    <alternativeName>
        <fullName evidence="10">ATP synthase F1 sector gamma subunit</fullName>
    </alternativeName>
    <alternativeName>
        <fullName evidence="10">F-ATPase gamma subunit</fullName>
    </alternativeName>
</protein>
<reference evidence="11 12" key="1">
    <citation type="submission" date="2019-07" db="EMBL/GenBank/DDBJ databases">
        <title>Genomic Encyclopedia of Type Strains, Phase I: the one thousand microbial genomes (KMG-I) project.</title>
        <authorList>
            <person name="Kyrpides N."/>
        </authorList>
    </citation>
    <scope>NUCLEOTIDE SEQUENCE [LARGE SCALE GENOMIC DNA]</scope>
    <source>
        <strain evidence="11 12">DSM 13558</strain>
    </source>
</reference>
<dbReference type="GO" id="GO:0005886">
    <property type="term" value="C:plasma membrane"/>
    <property type="evidence" value="ECO:0007669"/>
    <property type="project" value="UniProtKB-SubCell"/>
</dbReference>
<dbReference type="PROSITE" id="PS00153">
    <property type="entry name" value="ATPASE_GAMMA"/>
    <property type="match status" value="1"/>
</dbReference>
<dbReference type="GO" id="GO:0005524">
    <property type="term" value="F:ATP binding"/>
    <property type="evidence" value="ECO:0007669"/>
    <property type="project" value="UniProtKB-UniRule"/>
</dbReference>
<gene>
    <name evidence="10" type="primary">atpG</name>
    <name evidence="11" type="ORF">LY60_02851</name>
</gene>
<dbReference type="PANTHER" id="PTHR11693">
    <property type="entry name" value="ATP SYNTHASE GAMMA CHAIN"/>
    <property type="match status" value="1"/>
</dbReference>
<evidence type="ECO:0000313" key="11">
    <source>
        <dbReference type="EMBL" id="TWH78393.1"/>
    </source>
</evidence>
<dbReference type="InterPro" id="IPR023632">
    <property type="entry name" value="ATP_synth_F1_gsu_CS"/>
</dbReference>
<keyword evidence="7 10" id="KW-0472">Membrane</keyword>
<evidence type="ECO:0000256" key="1">
    <source>
        <dbReference type="ARBA" id="ARBA00003456"/>
    </source>
</evidence>
<comment type="subcellular location">
    <subcellularLocation>
        <location evidence="10">Cell membrane</location>
        <topology evidence="10">Peripheral membrane protein</topology>
    </subcellularLocation>
    <subcellularLocation>
        <location evidence="2">Membrane</location>
        <topology evidence="2">Peripheral membrane protein</topology>
    </subcellularLocation>
</comment>
<keyword evidence="9 10" id="KW-0066">ATP synthesis</keyword>
<dbReference type="Gene3D" id="1.10.287.80">
    <property type="entry name" value="ATP synthase, gamma subunit, helix hairpin domain"/>
    <property type="match status" value="1"/>
</dbReference>
<evidence type="ECO:0000256" key="9">
    <source>
        <dbReference type="ARBA" id="ARBA00023310"/>
    </source>
</evidence>
<dbReference type="InterPro" id="IPR000131">
    <property type="entry name" value="ATP_synth_F1_gsu"/>
</dbReference>
<evidence type="ECO:0000256" key="8">
    <source>
        <dbReference type="ARBA" id="ARBA00023196"/>
    </source>
</evidence>
<evidence type="ECO:0000256" key="10">
    <source>
        <dbReference type="HAMAP-Rule" id="MF_00815"/>
    </source>
</evidence>
<evidence type="ECO:0000256" key="3">
    <source>
        <dbReference type="ARBA" id="ARBA00007681"/>
    </source>
</evidence>
<keyword evidence="4 10" id="KW-0813">Transport</keyword>
<evidence type="ECO:0000256" key="2">
    <source>
        <dbReference type="ARBA" id="ARBA00004170"/>
    </source>
</evidence>
<accession>A0A562J5M6</accession>
<dbReference type="NCBIfam" id="TIGR01146">
    <property type="entry name" value="ATPsyn_F1gamma"/>
    <property type="match status" value="1"/>
</dbReference>
<comment type="caution">
    <text evidence="11">The sequence shown here is derived from an EMBL/GenBank/DDBJ whole genome shotgun (WGS) entry which is preliminary data.</text>
</comment>
<name>A0A562J5M6_9FIRM</name>
<dbReference type="GO" id="GO:0042777">
    <property type="term" value="P:proton motive force-driven plasma membrane ATP synthesis"/>
    <property type="evidence" value="ECO:0007669"/>
    <property type="project" value="UniProtKB-UniRule"/>
</dbReference>
<keyword evidence="12" id="KW-1185">Reference proteome</keyword>
<keyword evidence="6 10" id="KW-0406">Ion transport</keyword>
<dbReference type="Gene3D" id="3.40.1380.10">
    <property type="match status" value="1"/>
</dbReference>
<comment type="similarity">
    <text evidence="3 10">Belongs to the ATPase gamma chain family.</text>
</comment>
<dbReference type="PRINTS" id="PR00126">
    <property type="entry name" value="ATPASEGAMMA"/>
</dbReference>
<evidence type="ECO:0000256" key="4">
    <source>
        <dbReference type="ARBA" id="ARBA00022448"/>
    </source>
</evidence>
<dbReference type="AlphaFoldDB" id="A0A562J5M6"/>
<comment type="subunit">
    <text evidence="10">F-type ATPases have 2 components, CF(1) - the catalytic core - and CF(0) - the membrane proton channel. CF(1) has five subunits: alpha(3), beta(3), gamma(1), delta(1), epsilon(1). CF(0) has three main subunits: a, b and c.</text>
</comment>
<organism evidence="11 12">
    <name type="scientific">Sedimentibacter saalensis</name>
    <dbReference type="NCBI Taxonomy" id="130788"/>
    <lineage>
        <taxon>Bacteria</taxon>
        <taxon>Bacillati</taxon>
        <taxon>Bacillota</taxon>
        <taxon>Tissierellia</taxon>
        <taxon>Sedimentibacter</taxon>
    </lineage>
</organism>
<dbReference type="SUPFAM" id="SSF52943">
    <property type="entry name" value="ATP synthase (F1-ATPase), gamma subunit"/>
    <property type="match status" value="1"/>
</dbReference>
<dbReference type="EMBL" id="VLKH01000009">
    <property type="protein sequence ID" value="TWH78393.1"/>
    <property type="molecule type" value="Genomic_DNA"/>
</dbReference>
<keyword evidence="8 10" id="KW-0139">CF(1)</keyword>
<dbReference type="CDD" id="cd12151">
    <property type="entry name" value="F1-ATPase_gamma"/>
    <property type="match status" value="1"/>
</dbReference>
<dbReference type="RefSeq" id="WP_145085030.1">
    <property type="nucleotide sequence ID" value="NZ_VLKH01000009.1"/>
</dbReference>
<evidence type="ECO:0000256" key="5">
    <source>
        <dbReference type="ARBA" id="ARBA00022781"/>
    </source>
</evidence>
<sequence length="295" mass="33595">MSNAREIKNRISSVKDTMKITNAMYMISSSKLKKAKINLKNTQPYFYSLQEAIVRVIKRIPEDVKLSYFDDRTDKIDRNKGYIVITGDKGLAGAYNNNVIKIAEDELKKDGNHVLFVAGNVGRSYFENKGTNYDAEFKYTVQNPTLHRARVISGRVVQMFNEKKLDEIYIIYTRMINSLESKAEIQKILPLRKVDFMDEDGTDDGTDETNYIPTPHDVLNNLIPNFVTGFIYGALTEAYSSEQNARMMAMEAATNNAKDMLKELSIIYNRARQAAITQEVTEVISGAKAQKRKKL</sequence>
<dbReference type="HAMAP" id="MF_00815">
    <property type="entry name" value="ATP_synth_gamma_bact"/>
    <property type="match status" value="1"/>
</dbReference>
<proteinExistence type="inferred from homology"/>
<keyword evidence="10" id="KW-1003">Cell membrane</keyword>
<dbReference type="GO" id="GO:0045259">
    <property type="term" value="C:proton-transporting ATP synthase complex"/>
    <property type="evidence" value="ECO:0007669"/>
    <property type="project" value="UniProtKB-KW"/>
</dbReference>
<dbReference type="GO" id="GO:0046933">
    <property type="term" value="F:proton-transporting ATP synthase activity, rotational mechanism"/>
    <property type="evidence" value="ECO:0007669"/>
    <property type="project" value="UniProtKB-UniRule"/>
</dbReference>
<dbReference type="Pfam" id="PF00231">
    <property type="entry name" value="ATP-synt"/>
    <property type="match status" value="1"/>
</dbReference>
<evidence type="ECO:0000256" key="7">
    <source>
        <dbReference type="ARBA" id="ARBA00023136"/>
    </source>
</evidence>
<dbReference type="InterPro" id="IPR035968">
    <property type="entry name" value="ATP_synth_F1_ATPase_gsu"/>
</dbReference>
<dbReference type="Proteomes" id="UP000315343">
    <property type="component" value="Unassembled WGS sequence"/>
</dbReference>
<evidence type="ECO:0000313" key="12">
    <source>
        <dbReference type="Proteomes" id="UP000315343"/>
    </source>
</evidence>
<comment type="function">
    <text evidence="1 10">Produces ATP from ADP in the presence of a proton gradient across the membrane. The gamma chain is believed to be important in regulating ATPase activity and the flow of protons through the CF(0) complex.</text>
</comment>
<keyword evidence="5 10" id="KW-0375">Hydrogen ion transport</keyword>